<dbReference type="Gene3D" id="3.40.190.10">
    <property type="entry name" value="Periplasmic binding protein-like II"/>
    <property type="match status" value="2"/>
</dbReference>
<dbReference type="Pfam" id="PF03466">
    <property type="entry name" value="LysR_substrate"/>
    <property type="match status" value="1"/>
</dbReference>
<keyword evidence="3" id="KW-0238">DNA-binding</keyword>
<dbReference type="Proteomes" id="UP000033740">
    <property type="component" value="Unassembled WGS sequence"/>
</dbReference>
<dbReference type="PATRIC" id="fig|582680.6.peg.3648"/>
<keyword evidence="7" id="KW-1185">Reference proteome</keyword>
<evidence type="ECO:0000313" key="6">
    <source>
        <dbReference type="EMBL" id="KJL31441.1"/>
    </source>
</evidence>
<dbReference type="PROSITE" id="PS50931">
    <property type="entry name" value="HTH_LYSR"/>
    <property type="match status" value="1"/>
</dbReference>
<dbReference type="InterPro" id="IPR036388">
    <property type="entry name" value="WH-like_DNA-bd_sf"/>
</dbReference>
<comment type="similarity">
    <text evidence="1">Belongs to the LysR transcriptional regulatory family.</text>
</comment>
<comment type="caution">
    <text evidence="6">The sequence shown here is derived from an EMBL/GenBank/DDBJ whole genome shotgun (WGS) entry which is preliminary data.</text>
</comment>
<dbReference type="GO" id="GO:0032993">
    <property type="term" value="C:protein-DNA complex"/>
    <property type="evidence" value="ECO:0007669"/>
    <property type="project" value="TreeGrafter"/>
</dbReference>
<dbReference type="PANTHER" id="PTHR30346:SF0">
    <property type="entry name" value="HCA OPERON TRANSCRIPTIONAL ACTIVATOR HCAR"/>
    <property type="match status" value="1"/>
</dbReference>
<dbReference type="SUPFAM" id="SSF53850">
    <property type="entry name" value="Periplasmic binding protein-like II"/>
    <property type="match status" value="1"/>
</dbReference>
<dbReference type="GO" id="GO:0003700">
    <property type="term" value="F:DNA-binding transcription factor activity"/>
    <property type="evidence" value="ECO:0007669"/>
    <property type="project" value="InterPro"/>
</dbReference>
<dbReference type="InterPro" id="IPR005119">
    <property type="entry name" value="LysR_subst-bd"/>
</dbReference>
<reference evidence="6 7" key="1">
    <citation type="submission" date="2015-02" db="EMBL/GenBank/DDBJ databases">
        <title>Draft genome sequences of ten Microbacterium spp. with emphasis on heavy metal contaminated environments.</title>
        <authorList>
            <person name="Corretto E."/>
        </authorList>
    </citation>
    <scope>NUCLEOTIDE SEQUENCE [LARGE SCALE GENOMIC DNA]</scope>
    <source>
        <strain evidence="6 7">ARN176</strain>
    </source>
</reference>
<protein>
    <submittedName>
        <fullName evidence="6">HTH-type transcriptional activator CmpR</fullName>
    </submittedName>
</protein>
<dbReference type="Pfam" id="PF00126">
    <property type="entry name" value="HTH_1"/>
    <property type="match status" value="1"/>
</dbReference>
<accession>A0A0F0LIT0</accession>
<dbReference type="RefSeq" id="WP_045273558.1">
    <property type="nucleotide sequence ID" value="NZ_JYIX01000039.1"/>
</dbReference>
<keyword evidence="2" id="KW-0805">Transcription regulation</keyword>
<dbReference type="PANTHER" id="PTHR30346">
    <property type="entry name" value="TRANSCRIPTIONAL DUAL REGULATOR HCAR-RELATED"/>
    <property type="match status" value="1"/>
</dbReference>
<evidence type="ECO:0000256" key="2">
    <source>
        <dbReference type="ARBA" id="ARBA00023015"/>
    </source>
</evidence>
<dbReference type="InterPro" id="IPR036390">
    <property type="entry name" value="WH_DNA-bd_sf"/>
</dbReference>
<gene>
    <name evidence="6" type="primary">cmpR_3</name>
    <name evidence="6" type="ORF">RS86_03564</name>
</gene>
<dbReference type="AlphaFoldDB" id="A0A0F0LIT0"/>
<evidence type="ECO:0000256" key="1">
    <source>
        <dbReference type="ARBA" id="ARBA00009437"/>
    </source>
</evidence>
<organism evidence="6 7">
    <name type="scientific">Microbacterium azadirachtae</name>
    <dbReference type="NCBI Taxonomy" id="582680"/>
    <lineage>
        <taxon>Bacteria</taxon>
        <taxon>Bacillati</taxon>
        <taxon>Actinomycetota</taxon>
        <taxon>Actinomycetes</taxon>
        <taxon>Micrococcales</taxon>
        <taxon>Microbacteriaceae</taxon>
        <taxon>Microbacterium</taxon>
    </lineage>
</organism>
<evidence type="ECO:0000259" key="5">
    <source>
        <dbReference type="PROSITE" id="PS50931"/>
    </source>
</evidence>
<evidence type="ECO:0000313" key="7">
    <source>
        <dbReference type="Proteomes" id="UP000033740"/>
    </source>
</evidence>
<evidence type="ECO:0000256" key="3">
    <source>
        <dbReference type="ARBA" id="ARBA00023125"/>
    </source>
</evidence>
<sequence>MIAGTLRQFEYFVAAVDTGTVSAAAAHCRASQAAVSTALNDLERALGMQLLVRRPAKGVTLTGGGRRVLPIARRMLADAAELSEVAASEHGEIAGALRIVSTNALSPRVLPVLAALFAARHPRVALDVSDGLATDVQEQMRAGRADACLLYRRQLGEDMDARTVRVVQPYAVLAADHPLAARDELSLAELSGEPLIIVRAAESSRVIEALMEDAGVSPHPRWSFSNPETVRAMVANGLGYSVFSGRPNSTEAFDGRRVAYVRVRDEVVPNEVVLAAPRGQRSNARLDALWSMLGEPEVQAAFG</sequence>
<dbReference type="EMBL" id="JYIX01000039">
    <property type="protein sequence ID" value="KJL31441.1"/>
    <property type="molecule type" value="Genomic_DNA"/>
</dbReference>
<feature type="domain" description="HTH lysR-type" evidence="5">
    <location>
        <begin position="1"/>
        <end position="62"/>
    </location>
</feature>
<keyword evidence="4" id="KW-0804">Transcription</keyword>
<dbReference type="SUPFAM" id="SSF46785">
    <property type="entry name" value="Winged helix' DNA-binding domain"/>
    <property type="match status" value="1"/>
</dbReference>
<name>A0A0F0LIT0_9MICO</name>
<proteinExistence type="inferred from homology"/>
<dbReference type="STRING" id="582680.RS86_03564"/>
<dbReference type="GO" id="GO:0003677">
    <property type="term" value="F:DNA binding"/>
    <property type="evidence" value="ECO:0007669"/>
    <property type="project" value="UniProtKB-KW"/>
</dbReference>
<dbReference type="InterPro" id="IPR000847">
    <property type="entry name" value="LysR_HTH_N"/>
</dbReference>
<evidence type="ECO:0000256" key="4">
    <source>
        <dbReference type="ARBA" id="ARBA00023163"/>
    </source>
</evidence>
<dbReference type="Gene3D" id="1.10.10.10">
    <property type="entry name" value="Winged helix-like DNA-binding domain superfamily/Winged helix DNA-binding domain"/>
    <property type="match status" value="1"/>
</dbReference>